<comment type="caution">
    <text evidence="6">The sequence shown here is derived from an EMBL/GenBank/DDBJ whole genome shotgun (WGS) entry which is preliminary data.</text>
</comment>
<accession>A0ABW2GL89</accession>
<dbReference type="EMBL" id="JBHSZO010000073">
    <property type="protein sequence ID" value="MFC7221488.1"/>
    <property type="molecule type" value="Genomic_DNA"/>
</dbReference>
<evidence type="ECO:0000259" key="5">
    <source>
        <dbReference type="PROSITE" id="PS50075"/>
    </source>
</evidence>
<dbReference type="InterPro" id="IPR010071">
    <property type="entry name" value="AA_adenyl_dom"/>
</dbReference>
<gene>
    <name evidence="6" type="ORF">ACFQLX_25465</name>
</gene>
<dbReference type="InterPro" id="IPR020806">
    <property type="entry name" value="PKS_PP-bd"/>
</dbReference>
<dbReference type="SMART" id="SM00823">
    <property type="entry name" value="PKS_PP"/>
    <property type="match status" value="1"/>
</dbReference>
<dbReference type="InterPro" id="IPR029063">
    <property type="entry name" value="SAM-dependent_MTases_sf"/>
</dbReference>
<evidence type="ECO:0000313" key="6">
    <source>
        <dbReference type="EMBL" id="MFC7221488.1"/>
    </source>
</evidence>
<dbReference type="InterPro" id="IPR006162">
    <property type="entry name" value="Ppantetheine_attach_site"/>
</dbReference>
<dbReference type="PROSITE" id="PS00012">
    <property type="entry name" value="PHOSPHOPANTETHEINE"/>
    <property type="match status" value="1"/>
</dbReference>
<feature type="domain" description="Carrier" evidence="5">
    <location>
        <begin position="1469"/>
        <end position="1544"/>
    </location>
</feature>
<dbReference type="SUPFAM" id="SSF47336">
    <property type="entry name" value="ACP-like"/>
    <property type="match status" value="1"/>
</dbReference>
<dbReference type="Pfam" id="PF00501">
    <property type="entry name" value="AMP-binding"/>
    <property type="match status" value="1"/>
</dbReference>
<dbReference type="CDD" id="cd19531">
    <property type="entry name" value="LCL_NRPS-like"/>
    <property type="match status" value="1"/>
</dbReference>
<name>A0ABW2GL89_9ACTN</name>
<reference evidence="7" key="1">
    <citation type="journal article" date="2019" name="Int. J. Syst. Evol. Microbiol.">
        <title>The Global Catalogue of Microorganisms (GCM) 10K type strain sequencing project: providing services to taxonomists for standard genome sequencing and annotation.</title>
        <authorList>
            <consortium name="The Broad Institute Genomics Platform"/>
            <consortium name="The Broad Institute Genome Sequencing Center for Infectious Disease"/>
            <person name="Wu L."/>
            <person name="Ma J."/>
        </authorList>
    </citation>
    <scope>NUCLEOTIDE SEQUENCE [LARGE SCALE GENOMIC DNA]</scope>
    <source>
        <strain evidence="7">CGMCC 1.13681</strain>
    </source>
</reference>
<evidence type="ECO:0000256" key="1">
    <source>
        <dbReference type="ARBA" id="ARBA00001957"/>
    </source>
</evidence>
<dbReference type="Pfam" id="PF00668">
    <property type="entry name" value="Condensation"/>
    <property type="match status" value="2"/>
</dbReference>
<dbReference type="Gene3D" id="2.30.38.10">
    <property type="entry name" value="Luciferase, Domain 3"/>
    <property type="match status" value="1"/>
</dbReference>
<keyword evidence="7" id="KW-1185">Reference proteome</keyword>
<dbReference type="InterPro" id="IPR000873">
    <property type="entry name" value="AMP-dep_synth/lig_dom"/>
</dbReference>
<sequence>MSTSQNSAESLSDFSGDERVEVSYPMTPTQQGIVFQSRHGGTTGLYHVQVVLDVAQELDLAAFRESWAHVAGRHAALRTSCRERPGEEPVQTVLPSVDVPLDYADVHSLDEEQQSAWLRDLLRRDRERGFALDEAPLWRLHVCRLGPERHQILWSFHYVLLDARSQREILREVERTYERLTAGRPPEDQPVTPYRDYVAWLSRQDADGAEAFWREELDSVAAASPLPFEARPPAGESAAGEAPAAAYAQVSLVLDEQETAALRTVGGQWGLTLPTLVRGSWAFLLSRCTGADEVVIGVTTPGRPVGLPGAESMAGLFVNTLPMRVRVPAATGWAEWMQGLQRQYARIQEHEHSPLVQVQRWSGIGSGESLFDTVVTVEDEKDEKDEKSDDGGGGGARQSGAGAPLMARSWEESHAAYPLSLVAAPGERLTLTLHYDTRRFAAESVERMAGHLHRIATDLVEQPQARLGELNVLTRAEFTRLVHEWNDTDAPYSQELCIQQLFERSVEEDPDALALLFRDERWTYREVNERANQVAHCLKRLGIQRGDQIAILMERSAEMVPALLGILKAGASYIPLDANAPVKRWHWILDSLGVTCVLTQHAFVPRVLSADPLDNLAHLVCMDPEVDEFPAPGSPYAVHTPDELDRMPRENLPPQGSPQDIAYTIFTSGSTGTPKGVTVAHFPAVNLIEWVNDTFAVGRDDRILFITSLSFDLSVYDVFGILAAGGSIRVASGEDVQEPANLLRHVVDDSITFWDSAPAALMQLVPFLPTDAGGAHEAVSPSLRLVFMSGDWIPVHSPDVMKSAFPNVQVVGLGGATEATVWSNFFPVGEVDPDWPSIPYGKPIQNSRYYILDESLRPCPVDVPGDLYIGGICLSSGYAGEPELTAGKYIAAPFGATPGERIYKTGDLARWRADGNMEFLGRTDSQVKIRGYRIELGEIDSVLSEHPAVQDAATVVREDTPGDRSLVSYVVLHPQRARTAVQEAEDLLDSLEDKRIDHWREVYDAFDPQASGATDDGHDFSGWNSSYTGRPLPVQEMRAWQEDTLALVRGHRPRRILEIGCGTGLLLFPLAGDCLRYYGTDFSAPVLESVRRRLRTRPELAESVVLHQREADDLAELDLEPVDTVVVNSVVQYFPDVDYLVRVLEGALSRVADGGRVIVGDVRSLPLLDAFHADVETSRAPEGMTRRQLWQRVQHRVQQEEELTLDPAFFRDWAAGTGVVSRVEIRPKRGGHLNEMSMFRYQVVLHVGTPADSPEPGAPEPGSSERDCPEHDWAADAFTLPRLREVLTAEAPDRLRLRNVPNARVENAARTLRWLKGESGLETVEAWRAQPSTPKGVDPEDLLELAAQTGYEATVDWSRHGTDGALTVLLTRAGAEQPTDSEEFVVPTAPAPVERDWSGYANQPLKGEIQRLLTPRLHAYLAERLPGYMVPADLVALDALPVTSSGKLDRRALLLPQAAAPAAEGTRVPARTTTEALLVPMWEQTLSRSPIGVFDDFFDLGGHSLLAVQLVARIREAFSLEVPVRLFFDLPTISQIAGELQRRQEELQPVPLPPLTRVPRDRPLPATFDQQRLWFIDRLNPGDTSYTVNWLIPLPAFIEPAVIRDGLDEMIRRHEPLRTTFREEDGQVWQVIADDWRLELPQDDLSALPEEQREAQVQDEIRRWWRRPFDLVRGPLLRARLIRMSQTRQVLVLAAHHTVFDGYSIGVFGQEFLQICRAFADGEPSPLADLAVGYADYAAWQQSWLEEERLAFHLEYWKSQLAEAPELLALPSDFPRSPERTFQGGFLRRQLSPETTRQVAQLSREHQVTNYITMLSAFAVLLSRYSGQDVVVIGVPVADRNRRELESMVGFLVNTVALRVDLRGEPAFDEVLRQVRKQLFDAQSHQEVPFEQVVEALRPTRSLGHNPLFQVMFADESLPYLEHASELAPAEPWMHSLMEQGMSVGVARFDLTLMIQAAPDGMRFGFEYSTDLFGEQTVARMADHYEVLLRSALTDPARRIGHLPMVDEAESRRIAERGHGTRREAREPAPLQELFEERVRRCPDRVAVVSG</sequence>
<dbReference type="InterPro" id="IPR023213">
    <property type="entry name" value="CAT-like_dom_sf"/>
</dbReference>
<keyword evidence="2" id="KW-0596">Phosphopantetheine</keyword>
<dbReference type="InterPro" id="IPR036736">
    <property type="entry name" value="ACP-like_sf"/>
</dbReference>
<organism evidence="6 7">
    <name type="scientific">Streptomyces polyrhachis</name>
    <dbReference type="NCBI Taxonomy" id="1282885"/>
    <lineage>
        <taxon>Bacteria</taxon>
        <taxon>Bacillati</taxon>
        <taxon>Actinomycetota</taxon>
        <taxon>Actinomycetes</taxon>
        <taxon>Kitasatosporales</taxon>
        <taxon>Streptomycetaceae</taxon>
        <taxon>Streptomyces</taxon>
    </lineage>
</organism>
<dbReference type="PANTHER" id="PTHR45527">
    <property type="entry name" value="NONRIBOSOMAL PEPTIDE SYNTHETASE"/>
    <property type="match status" value="1"/>
</dbReference>
<dbReference type="RefSeq" id="WP_386418870.1">
    <property type="nucleotide sequence ID" value="NZ_JBHSZO010000073.1"/>
</dbReference>
<dbReference type="SUPFAM" id="SSF56801">
    <property type="entry name" value="Acetyl-CoA synthetase-like"/>
    <property type="match status" value="1"/>
</dbReference>
<evidence type="ECO:0000256" key="3">
    <source>
        <dbReference type="ARBA" id="ARBA00022553"/>
    </source>
</evidence>
<dbReference type="InterPro" id="IPR009081">
    <property type="entry name" value="PP-bd_ACP"/>
</dbReference>
<dbReference type="NCBIfam" id="TIGR01733">
    <property type="entry name" value="AA-adenyl-dom"/>
    <property type="match status" value="1"/>
</dbReference>
<dbReference type="PANTHER" id="PTHR45527:SF1">
    <property type="entry name" value="FATTY ACID SYNTHASE"/>
    <property type="match status" value="1"/>
</dbReference>
<proteinExistence type="predicted"/>
<evidence type="ECO:0000256" key="4">
    <source>
        <dbReference type="SAM" id="MobiDB-lite"/>
    </source>
</evidence>
<dbReference type="Gene3D" id="3.40.50.150">
    <property type="entry name" value="Vaccinia Virus protein VP39"/>
    <property type="match status" value="1"/>
</dbReference>
<dbReference type="Gene3D" id="3.30.559.10">
    <property type="entry name" value="Chloramphenicol acetyltransferase-like domain"/>
    <property type="match status" value="2"/>
</dbReference>
<dbReference type="InterPro" id="IPR045851">
    <property type="entry name" value="AMP-bd_C_sf"/>
</dbReference>
<dbReference type="Gene3D" id="3.40.50.980">
    <property type="match status" value="2"/>
</dbReference>
<dbReference type="SUPFAM" id="SSF53335">
    <property type="entry name" value="S-adenosyl-L-methionine-dependent methyltransferases"/>
    <property type="match status" value="1"/>
</dbReference>
<keyword evidence="3" id="KW-0597">Phosphoprotein</keyword>
<protein>
    <submittedName>
        <fullName evidence="6">Amino acid adenylation domain-containing protein</fullName>
    </submittedName>
</protein>
<feature type="region of interest" description="Disordered" evidence="4">
    <location>
        <begin position="377"/>
        <end position="402"/>
    </location>
</feature>
<feature type="region of interest" description="Disordered" evidence="4">
    <location>
        <begin position="1248"/>
        <end position="1270"/>
    </location>
</feature>
<dbReference type="Gene3D" id="3.30.559.30">
    <property type="entry name" value="Nonribosomal peptide synthetase, condensation domain"/>
    <property type="match status" value="2"/>
</dbReference>
<evidence type="ECO:0000256" key="2">
    <source>
        <dbReference type="ARBA" id="ARBA00022450"/>
    </source>
</evidence>
<dbReference type="Pfam" id="PF08242">
    <property type="entry name" value="Methyltransf_12"/>
    <property type="match status" value="1"/>
</dbReference>
<dbReference type="PROSITE" id="PS50075">
    <property type="entry name" value="CARRIER"/>
    <property type="match status" value="1"/>
</dbReference>
<dbReference type="InterPro" id="IPR013217">
    <property type="entry name" value="Methyltransf_12"/>
</dbReference>
<dbReference type="Proteomes" id="UP001596413">
    <property type="component" value="Unassembled WGS sequence"/>
</dbReference>
<dbReference type="Gene3D" id="1.10.1200.10">
    <property type="entry name" value="ACP-like"/>
    <property type="match status" value="1"/>
</dbReference>
<dbReference type="Pfam" id="PF00550">
    <property type="entry name" value="PP-binding"/>
    <property type="match status" value="1"/>
</dbReference>
<dbReference type="CDD" id="cd02440">
    <property type="entry name" value="AdoMet_MTases"/>
    <property type="match status" value="1"/>
</dbReference>
<comment type="cofactor">
    <cofactor evidence="1">
        <name>pantetheine 4'-phosphate</name>
        <dbReference type="ChEBI" id="CHEBI:47942"/>
    </cofactor>
</comment>
<dbReference type="SUPFAM" id="SSF52777">
    <property type="entry name" value="CoA-dependent acyltransferases"/>
    <property type="match status" value="4"/>
</dbReference>
<evidence type="ECO:0000313" key="7">
    <source>
        <dbReference type="Proteomes" id="UP001596413"/>
    </source>
</evidence>
<dbReference type="InterPro" id="IPR001242">
    <property type="entry name" value="Condensation_dom"/>
</dbReference>
<feature type="non-terminal residue" evidence="6">
    <location>
        <position position="2051"/>
    </location>
</feature>
<dbReference type="Gene3D" id="3.30.300.30">
    <property type="match status" value="2"/>
</dbReference>